<proteinExistence type="inferred from homology"/>
<keyword evidence="1" id="KW-1003">Cell membrane</keyword>
<dbReference type="SUPFAM" id="SSF52091">
    <property type="entry name" value="SpoIIaa-like"/>
    <property type="match status" value="1"/>
</dbReference>
<dbReference type="EMBL" id="UGGT01000001">
    <property type="protein sequence ID" value="STO21922.1"/>
    <property type="molecule type" value="Genomic_DNA"/>
</dbReference>
<dbReference type="PANTHER" id="PTHR30188">
    <property type="entry name" value="ABC TRANSPORTER PERMEASE PROTEIN-RELATED"/>
    <property type="match status" value="1"/>
</dbReference>
<feature type="transmembrane region" description="Helical" evidence="1">
    <location>
        <begin position="357"/>
        <end position="375"/>
    </location>
</feature>
<dbReference type="NCBIfam" id="TIGR00056">
    <property type="entry name" value="MlaE family lipid ABC transporter permease subunit"/>
    <property type="match status" value="1"/>
</dbReference>
<feature type="transmembrane region" description="Helical" evidence="1">
    <location>
        <begin position="201"/>
        <end position="224"/>
    </location>
</feature>
<feature type="transmembrane region" description="Helical" evidence="1">
    <location>
        <begin position="317"/>
        <end position="336"/>
    </location>
</feature>
<dbReference type="InterPro" id="IPR030802">
    <property type="entry name" value="Permease_MalE"/>
</dbReference>
<evidence type="ECO:0000256" key="1">
    <source>
        <dbReference type="RuleBase" id="RU362044"/>
    </source>
</evidence>
<dbReference type="STRING" id="1094715.GCA_000236165_00422"/>
<reference evidence="2 3" key="1">
    <citation type="submission" date="2018-06" db="EMBL/GenBank/DDBJ databases">
        <authorList>
            <consortium name="Pathogen Informatics"/>
            <person name="Doyle S."/>
        </authorList>
    </citation>
    <scope>NUCLEOTIDE SEQUENCE [LARGE SCALE GENOMIC DNA]</scope>
    <source>
        <strain evidence="2 3">NCTC11370</strain>
    </source>
</reference>
<dbReference type="Proteomes" id="UP000254554">
    <property type="component" value="Unassembled WGS sequence"/>
</dbReference>
<keyword evidence="1" id="KW-0997">Cell inner membrane</keyword>
<dbReference type="InterPro" id="IPR036513">
    <property type="entry name" value="STAS_dom_sf"/>
</dbReference>
<dbReference type="AlphaFoldDB" id="A0A377GAS2"/>
<keyword evidence="1" id="KW-0472">Membrane</keyword>
<keyword evidence="1" id="KW-1133">Transmembrane helix</keyword>
<dbReference type="PANTHER" id="PTHR30188:SF3">
    <property type="entry name" value="ABC TRANSPORTER PERMEASE"/>
    <property type="match status" value="1"/>
</dbReference>
<evidence type="ECO:0000313" key="3">
    <source>
        <dbReference type="Proteomes" id="UP000254554"/>
    </source>
</evidence>
<dbReference type="GO" id="GO:0005548">
    <property type="term" value="F:phospholipid transporter activity"/>
    <property type="evidence" value="ECO:0007669"/>
    <property type="project" value="TreeGrafter"/>
</dbReference>
<dbReference type="Pfam" id="PF02405">
    <property type="entry name" value="MlaE"/>
    <property type="match status" value="1"/>
</dbReference>
<feature type="transmembrane region" description="Helical" evidence="1">
    <location>
        <begin position="168"/>
        <end position="189"/>
    </location>
</feature>
<protein>
    <submittedName>
        <fullName evidence="2">Probable phospholipid ABC transporter permease protein mlaE</fullName>
    </submittedName>
</protein>
<evidence type="ECO:0000313" key="2">
    <source>
        <dbReference type="EMBL" id="STO21922.1"/>
    </source>
</evidence>
<keyword evidence="3" id="KW-1185">Reference proteome</keyword>
<dbReference type="GO" id="GO:0043190">
    <property type="term" value="C:ATP-binding cassette (ABC) transporter complex"/>
    <property type="evidence" value="ECO:0007669"/>
    <property type="project" value="InterPro"/>
</dbReference>
<dbReference type="InterPro" id="IPR003453">
    <property type="entry name" value="ABC_MlaE_roteobac"/>
</dbReference>
<organism evidence="2 3">
    <name type="scientific">Fluoribacter dumoffii</name>
    <dbReference type="NCBI Taxonomy" id="463"/>
    <lineage>
        <taxon>Bacteria</taxon>
        <taxon>Pseudomonadati</taxon>
        <taxon>Pseudomonadota</taxon>
        <taxon>Gammaproteobacteria</taxon>
        <taxon>Legionellales</taxon>
        <taxon>Legionellaceae</taxon>
        <taxon>Fluoribacter</taxon>
    </lineage>
</organism>
<keyword evidence="1" id="KW-0812">Transmembrane</keyword>
<comment type="subcellular location">
    <subcellularLocation>
        <location evidence="1">Cell inner membrane</location>
        <topology evidence="1">Multi-pass membrane protein</topology>
    </subcellularLocation>
</comment>
<feature type="transmembrane region" description="Helical" evidence="1">
    <location>
        <begin position="263"/>
        <end position="287"/>
    </location>
</feature>
<accession>A0A377GAS2</accession>
<comment type="similarity">
    <text evidence="1">Belongs to the MlaE permease family.</text>
</comment>
<sequence>MSMAQSSAQITFDKELARFNCTGAWSVLKIDGLVKRFNTADLPKKQKVIISGKGISHFDSAGALALIKCLDLLEKQQNQIELIDFTEAQQQLLDLIESKKDTLDYQIPSHPKENFFYQLGKESENKFRQVDGLLILVGDLTTKIIEAFGNWRRFQLPSIISNIHTTGVTALPILALLSFLIGVVLAYQMGLQLQTYGANIFIAYLSGMAVFREFAPLITAIIVAGRTSSAFTAQIGSMKLNEEVDALLTMGLSPTELLVLPKVLGLLIAFPLLIFWSDIFSILGAMIMSKNQLGISFIDFLQRLKDSVGLSQLNLGLYKAPAFALLIALVGCFQGFRVEAGTEKNIGSQTTKSVVQALFLIIIADAIYSIIYSRMHL</sequence>
<gene>
    <name evidence="2" type="primary">mlaE_2</name>
    <name evidence="2" type="ORF">NCTC11370_02003</name>
</gene>
<name>A0A377GAS2_9GAMM</name>